<reference evidence="2 3" key="1">
    <citation type="submission" date="2020-08" db="EMBL/GenBank/DDBJ databases">
        <title>Sequencing the genomes of 1000 actinobacteria strains.</title>
        <authorList>
            <person name="Klenk H.-P."/>
        </authorList>
    </citation>
    <scope>NUCLEOTIDE SEQUENCE [LARGE SCALE GENOMIC DNA]</scope>
    <source>
        <strain evidence="2 3">DSM 45272</strain>
    </source>
</reference>
<organism evidence="2 3">
    <name type="scientific">Amycolatopsis umgeniensis</name>
    <dbReference type="NCBI Taxonomy" id="336628"/>
    <lineage>
        <taxon>Bacteria</taxon>
        <taxon>Bacillati</taxon>
        <taxon>Actinomycetota</taxon>
        <taxon>Actinomycetes</taxon>
        <taxon>Pseudonocardiales</taxon>
        <taxon>Pseudonocardiaceae</taxon>
        <taxon>Amycolatopsis</taxon>
    </lineage>
</organism>
<protein>
    <recommendedName>
        <fullName evidence="4">DUF2771 domain-containing protein</fullName>
    </recommendedName>
</protein>
<feature type="signal peptide" evidence="1">
    <location>
        <begin position="1"/>
        <end position="18"/>
    </location>
</feature>
<evidence type="ECO:0000313" key="3">
    <source>
        <dbReference type="Proteomes" id="UP000580861"/>
    </source>
</evidence>
<gene>
    <name evidence="2" type="ORF">HDA45_003309</name>
</gene>
<dbReference type="Proteomes" id="UP000580861">
    <property type="component" value="Unassembled WGS sequence"/>
</dbReference>
<dbReference type="RefSeq" id="WP_246480727.1">
    <property type="nucleotide sequence ID" value="NZ_JBHTHS010000001.1"/>
</dbReference>
<dbReference type="Pfam" id="PF10969">
    <property type="entry name" value="DUF2771"/>
    <property type="match status" value="1"/>
</dbReference>
<evidence type="ECO:0000313" key="2">
    <source>
        <dbReference type="EMBL" id="MBB5853222.1"/>
    </source>
</evidence>
<proteinExistence type="predicted"/>
<comment type="caution">
    <text evidence="2">The sequence shown here is derived from an EMBL/GenBank/DDBJ whole genome shotgun (WGS) entry which is preliminary data.</text>
</comment>
<dbReference type="EMBL" id="JACHMX010000001">
    <property type="protein sequence ID" value="MBB5853222.1"/>
    <property type="molecule type" value="Genomic_DNA"/>
</dbReference>
<dbReference type="AlphaFoldDB" id="A0A841B3Q6"/>
<evidence type="ECO:0000256" key="1">
    <source>
        <dbReference type="SAM" id="SignalP"/>
    </source>
</evidence>
<accession>A0A841B3Q6</accession>
<feature type="chain" id="PRO_5038579511" description="DUF2771 domain-containing protein" evidence="1">
    <location>
        <begin position="19"/>
        <end position="168"/>
    </location>
</feature>
<name>A0A841B3Q6_9PSEU</name>
<evidence type="ECO:0008006" key="4">
    <source>
        <dbReference type="Google" id="ProtNLM"/>
    </source>
</evidence>
<keyword evidence="1" id="KW-0732">Signal</keyword>
<keyword evidence="3" id="KW-1185">Reference proteome</keyword>
<dbReference type="PROSITE" id="PS51257">
    <property type="entry name" value="PROKAR_LIPOPROTEIN"/>
    <property type="match status" value="1"/>
</dbReference>
<sequence length="168" mass="17611">MRRLRILALLAAGGFVVAGCSAPGPEEVTFFADGKTVNVVPLASCDVKSAQCTTKPDAAGKLRVRPGKPVQISVPSGIAETPWKVTVQYVNAQGEPQELKQDIITSLDRFAYTVTTPRPDDQILVVEVAQASVISQTGRPEDAEAVTTAIWSLQVEPPAAAPASSVSG</sequence>
<dbReference type="InterPro" id="IPR024495">
    <property type="entry name" value="DUF2771"/>
</dbReference>